<keyword evidence="1" id="KW-0433">Leucine-rich repeat</keyword>
<evidence type="ECO:0000313" key="4">
    <source>
        <dbReference type="Proteomes" id="UP000605846"/>
    </source>
</evidence>
<evidence type="ECO:0000313" key="3">
    <source>
        <dbReference type="EMBL" id="KAF7732353.1"/>
    </source>
</evidence>
<dbReference type="PRINTS" id="PR00019">
    <property type="entry name" value="LEURICHRPT"/>
</dbReference>
<dbReference type="GO" id="GO:0005737">
    <property type="term" value="C:cytoplasm"/>
    <property type="evidence" value="ECO:0007669"/>
    <property type="project" value="TreeGrafter"/>
</dbReference>
<reference evidence="3" key="1">
    <citation type="submission" date="2020-01" db="EMBL/GenBank/DDBJ databases">
        <title>Genome Sequencing of Three Apophysomyces-Like Fungal Strains Confirms a Novel Fungal Genus in the Mucoromycota with divergent Burkholderia-like Endosymbiotic Bacteria.</title>
        <authorList>
            <person name="Stajich J.E."/>
            <person name="Macias A.M."/>
            <person name="Carter-House D."/>
            <person name="Lovett B."/>
            <person name="Kasson L.R."/>
            <person name="Berry K."/>
            <person name="Grigoriev I."/>
            <person name="Chang Y."/>
            <person name="Spatafora J."/>
            <person name="Kasson M.T."/>
        </authorList>
    </citation>
    <scope>NUCLEOTIDE SEQUENCE</scope>
    <source>
        <strain evidence="3">NRRL A-21654</strain>
    </source>
</reference>
<dbReference type="Gene3D" id="3.80.10.10">
    <property type="entry name" value="Ribonuclease Inhibitor"/>
    <property type="match status" value="2"/>
</dbReference>
<dbReference type="OrthoDB" id="660555at2759"/>
<comment type="caution">
    <text evidence="3">The sequence shown here is derived from an EMBL/GenBank/DDBJ whole genome shotgun (WGS) entry which is preliminary data.</text>
</comment>
<dbReference type="InterPro" id="IPR050216">
    <property type="entry name" value="LRR_domain-containing"/>
</dbReference>
<dbReference type="InterPro" id="IPR025875">
    <property type="entry name" value="Leu-rich_rpt_4"/>
</dbReference>
<organism evidence="3 4">
    <name type="scientific">Apophysomyces ossiformis</name>
    <dbReference type="NCBI Taxonomy" id="679940"/>
    <lineage>
        <taxon>Eukaryota</taxon>
        <taxon>Fungi</taxon>
        <taxon>Fungi incertae sedis</taxon>
        <taxon>Mucoromycota</taxon>
        <taxon>Mucoromycotina</taxon>
        <taxon>Mucoromycetes</taxon>
        <taxon>Mucorales</taxon>
        <taxon>Mucorineae</taxon>
        <taxon>Mucoraceae</taxon>
        <taxon>Apophysomyces</taxon>
    </lineage>
</organism>
<dbReference type="Pfam" id="PF12799">
    <property type="entry name" value="LRR_4"/>
    <property type="match status" value="1"/>
</dbReference>
<dbReference type="AlphaFoldDB" id="A0A8H7BY22"/>
<protein>
    <recommendedName>
        <fullName evidence="5">L domain-like protein</fullName>
    </recommendedName>
</protein>
<dbReference type="SUPFAM" id="SSF52058">
    <property type="entry name" value="L domain-like"/>
    <property type="match status" value="1"/>
</dbReference>
<dbReference type="PROSITE" id="PS51450">
    <property type="entry name" value="LRR"/>
    <property type="match status" value="3"/>
</dbReference>
<dbReference type="InterPro" id="IPR001611">
    <property type="entry name" value="Leu-rich_rpt"/>
</dbReference>
<dbReference type="Proteomes" id="UP000605846">
    <property type="component" value="Unassembled WGS sequence"/>
</dbReference>
<dbReference type="PANTHER" id="PTHR48051">
    <property type="match status" value="1"/>
</dbReference>
<gene>
    <name evidence="3" type="ORF">EC973_005249</name>
</gene>
<dbReference type="InterPro" id="IPR003591">
    <property type="entry name" value="Leu-rich_rpt_typical-subtyp"/>
</dbReference>
<dbReference type="Pfam" id="PF13855">
    <property type="entry name" value="LRR_8"/>
    <property type="match status" value="2"/>
</dbReference>
<name>A0A8H7BY22_9FUNG</name>
<proteinExistence type="predicted"/>
<dbReference type="SMART" id="SM00369">
    <property type="entry name" value="LRR_TYP"/>
    <property type="match status" value="9"/>
</dbReference>
<sequence length="495" mass="55812">MSYLASGLPLQGVWTERNTSTQGREQPSLEYSSRSIVQVVGSYQPYHGIQVDGTEQNMVTSEGTRNAKRWDTLGAIGDHLAKYDFSDLQLIAIPPGIELIPRLSYLDLSHNCISSLSAELSKLRQLEILSLSNNALSAIPSQLPHRLPSLRHLCLGTNRIRSLPCTIGHWHQLQSLQLRENELTELPSEMVRMVQLKRLDVSHNRLLTLPSKLPPGLEELNVAYNQLARLPSELPLGLKILEVSCNRLLSLPSKLPLALTHLQLSNNLLTYIPHTIVTCKTLRYIDLSCNRIQNLPPGLAWLEMLEVLDMSHNQLQMVPSCILDCKARTRLSYNPALVVSNDDDDQPDREILDWDRSENPPVSIHSLRELAIRALLQTGQSSVAKHRNVLPDWIVGALQMERQTCHVCRQAFFHEGFISVKQRRLLGNQAVLCKYSFCSKYCHETYLTQHDNFWRPWGIPTRGPPLQPLQPGTIEWIIAASDAAAAQQQQAFTIA</sequence>
<evidence type="ECO:0000256" key="1">
    <source>
        <dbReference type="ARBA" id="ARBA00022614"/>
    </source>
</evidence>
<dbReference type="InterPro" id="IPR032675">
    <property type="entry name" value="LRR_dom_sf"/>
</dbReference>
<keyword evidence="2" id="KW-0677">Repeat</keyword>
<dbReference type="PANTHER" id="PTHR48051:SF1">
    <property type="entry name" value="RAS SUPPRESSOR PROTEIN 1"/>
    <property type="match status" value="1"/>
</dbReference>
<keyword evidence="4" id="KW-1185">Reference proteome</keyword>
<evidence type="ECO:0008006" key="5">
    <source>
        <dbReference type="Google" id="ProtNLM"/>
    </source>
</evidence>
<dbReference type="EMBL" id="JABAYA010000003">
    <property type="protein sequence ID" value="KAF7732353.1"/>
    <property type="molecule type" value="Genomic_DNA"/>
</dbReference>
<accession>A0A8H7BY22</accession>
<evidence type="ECO:0000256" key="2">
    <source>
        <dbReference type="ARBA" id="ARBA00022737"/>
    </source>
</evidence>
<dbReference type="SMART" id="SM00364">
    <property type="entry name" value="LRR_BAC"/>
    <property type="match status" value="9"/>
</dbReference>